<evidence type="ECO:0000313" key="1">
    <source>
        <dbReference type="EMBL" id="QOR05319.1"/>
    </source>
</evidence>
<organism evidence="1 2">
    <name type="scientific">Campylobacter cuniculorum</name>
    <dbReference type="NCBI Taxonomy" id="374106"/>
    <lineage>
        <taxon>Bacteria</taxon>
        <taxon>Pseudomonadati</taxon>
        <taxon>Campylobacterota</taxon>
        <taxon>Epsilonproteobacteria</taxon>
        <taxon>Campylobacterales</taxon>
        <taxon>Campylobacteraceae</taxon>
        <taxon>Campylobacter</taxon>
    </lineage>
</organism>
<dbReference type="InterPro" id="IPR005046">
    <property type="entry name" value="DUF285"/>
</dbReference>
<accession>A0ABX6TZW0</accession>
<name>A0ABX6TZW0_9BACT</name>
<reference evidence="1 2" key="1">
    <citation type="submission" date="2020-10" db="EMBL/GenBank/DDBJ databases">
        <title>Campylobacter and Helicobacter PacBio genomes.</title>
        <authorList>
            <person name="Lane C."/>
        </authorList>
    </citation>
    <scope>NUCLEOTIDE SEQUENCE [LARGE SCALE GENOMIC DNA]</scope>
    <source>
        <strain evidence="1 2">2010D-8469</strain>
    </source>
</reference>
<dbReference type="EMBL" id="CP063091">
    <property type="protein sequence ID" value="QOR05319.1"/>
    <property type="molecule type" value="Genomic_DNA"/>
</dbReference>
<protein>
    <submittedName>
        <fullName evidence="1">DUF285 domain-containing protein</fullName>
    </submittedName>
</protein>
<keyword evidence="2" id="KW-1185">Reference proteome</keyword>
<sequence length="191" mass="22038">MFALFAVFATAQEHKYHPQTKTELKALVENLSINLGVIDTSKITDMRALFAETKRKDFSGIETWDVSNVKDMSWMFLEAESFNQNINAWNVSNVKDMRGMFAGATSFNQPLDKWNVSNVEYMHGMFSGATSFNQPLDKWNVSNVEYMLGMFQYAESFNQNINSWDISNVEYMDGMFEGSPLEKNPPQWFKK</sequence>
<gene>
    <name evidence="1" type="ORF">A0071_07555</name>
</gene>
<proteinExistence type="predicted"/>
<dbReference type="NCBIfam" id="TIGR02167">
    <property type="entry name" value="Liste_lipo_26"/>
    <property type="match status" value="3"/>
</dbReference>
<dbReference type="InterPro" id="IPR011889">
    <property type="entry name" value="Liste_lipo_26"/>
</dbReference>
<dbReference type="Proteomes" id="UP000594874">
    <property type="component" value="Chromosome"/>
</dbReference>
<dbReference type="Pfam" id="PF03382">
    <property type="entry name" value="DUF285"/>
    <property type="match status" value="1"/>
</dbReference>
<evidence type="ECO:0000313" key="2">
    <source>
        <dbReference type="Proteomes" id="UP000594874"/>
    </source>
</evidence>